<sequence>MYRLVYSYVALRCSATPLFTLLCGRQVMPSPRLQNHFQIDDGFYSTPAQQHEIRSDTASQRTAPSRAATVVSPSLMELRASRAPSHPAKIVDNELAVAAYIVGRNRINGTPAADEQVQKLRISQTIIDKTRQRLAAGRGNIHEDYESKGFDPYVRTKVSRAMAEIMGSVLIGALIHNNFPTDDKIHYLNYIPADFSFRLQTSLLPDENQHLADYIGQICSLAVARFVGAGCCGEYAQEATVIGAKDAFILNSEINQTALLVGAPPEKLDHAWSEIRTRLQPRDGFTFLPENNIFSPQNDDVIVDPWVNGPPVFREDSRYASTKPEEFRLSYFPPIVDQLAREVEMTMNNSESIKLDFYALYFYYQQQLPNPSQFYGEPPSISDEYEDRYVNKVENSPRITGKAPLEKLQLEVAAVQVNRAFGLPLSAAMRKENVTRITKKFDELLEPLRPKFDDGSAGGIRPRALEPMQRD</sequence>
<gene>
    <name evidence="2" type="ordered locus">RBRH_02968</name>
</gene>
<organism evidence="2 3">
    <name type="scientific">Mycetohabitans rhizoxinica (strain DSM 19002 / CIP 109453 / HKI 454)</name>
    <name type="common">Paraburkholderia rhizoxinica</name>
    <dbReference type="NCBI Taxonomy" id="882378"/>
    <lineage>
        <taxon>Bacteria</taxon>
        <taxon>Pseudomonadati</taxon>
        <taxon>Pseudomonadota</taxon>
        <taxon>Betaproteobacteria</taxon>
        <taxon>Burkholderiales</taxon>
        <taxon>Burkholderiaceae</taxon>
        <taxon>Mycetohabitans</taxon>
    </lineage>
</organism>
<protein>
    <submittedName>
        <fullName evidence="2">Uncharacterized protein</fullName>
    </submittedName>
</protein>
<dbReference type="STRING" id="882378.RBRH_02968"/>
<evidence type="ECO:0000256" key="1">
    <source>
        <dbReference type="SAM" id="MobiDB-lite"/>
    </source>
</evidence>
<name>E5AQ66_MYCRK</name>
<feature type="region of interest" description="Disordered" evidence="1">
    <location>
        <begin position="448"/>
        <end position="471"/>
    </location>
</feature>
<proteinExistence type="predicted"/>
<dbReference type="KEGG" id="brh:RBRH_02968"/>
<evidence type="ECO:0000313" key="3">
    <source>
        <dbReference type="Proteomes" id="UP000007437"/>
    </source>
</evidence>
<reference evidence="2 3" key="1">
    <citation type="journal article" date="2011" name="J. Bacteriol.">
        <title>Complete genome sequence of Burkholderia rhizoxinica, an endosymbiont of Rhizopus microsporus.</title>
        <authorList>
            <person name="Lackner G."/>
            <person name="Moebius N."/>
            <person name="Partida-Martinez L."/>
            <person name="Hertweck C."/>
        </authorList>
    </citation>
    <scope>NUCLEOTIDE SEQUENCE [LARGE SCALE GENOMIC DNA]</scope>
    <source>
        <strain evidence="3">DSM 19002 / CIP 109453 / HKI 454</strain>
    </source>
</reference>
<dbReference type="HOGENOM" id="CLU_579614_0_0_4"/>
<dbReference type="AlphaFoldDB" id="E5AQ66"/>
<dbReference type="Proteomes" id="UP000007437">
    <property type="component" value="Chromosome"/>
</dbReference>
<dbReference type="EMBL" id="FR687359">
    <property type="protein sequence ID" value="CBW74748.1"/>
    <property type="molecule type" value="Genomic_DNA"/>
</dbReference>
<accession>E5AQ66</accession>
<evidence type="ECO:0000313" key="2">
    <source>
        <dbReference type="EMBL" id="CBW74748.1"/>
    </source>
</evidence>